<sequence>MCAERGLLLLRVRKELNMEIAAYQTLYESSVAYGMRGALRQKSNKKDVEARMATLEKECTLLEAQIKEQVDRTAAMQKRAKDEDTVMEEIHVQDVTLIKGHNAKLRETLKEKLSVEAEKKKEEEAAANKAKSDEKKAEANKEEKKKKEAAEAKRE</sequence>
<evidence type="ECO:0000256" key="4">
    <source>
        <dbReference type="ARBA" id="ARBA00038114"/>
    </source>
</evidence>
<name>A0A7S3YSB5_9EUKA</name>
<dbReference type="EMBL" id="HBIV01016087">
    <property type="protein sequence ID" value="CAE0660127.1"/>
    <property type="molecule type" value="Transcribed_RNA"/>
</dbReference>
<dbReference type="PANTHER" id="PTHR13183:SF0">
    <property type="entry name" value="AXONEMAL DYNEIN LIGHT INTERMEDIATE POLYPEPTIDE 1"/>
    <property type="match status" value="1"/>
</dbReference>
<dbReference type="GO" id="GO:0030286">
    <property type="term" value="C:dynein complex"/>
    <property type="evidence" value="ECO:0007669"/>
    <property type="project" value="UniProtKB-KW"/>
</dbReference>
<proteinExistence type="inferred from homology"/>
<keyword evidence="3" id="KW-0505">Motor protein</keyword>
<reference evidence="7" key="1">
    <citation type="submission" date="2021-01" db="EMBL/GenBank/DDBJ databases">
        <authorList>
            <person name="Corre E."/>
            <person name="Pelletier E."/>
            <person name="Niang G."/>
            <person name="Scheremetjew M."/>
            <person name="Finn R."/>
            <person name="Kale V."/>
            <person name="Holt S."/>
            <person name="Cochrane G."/>
            <person name="Meng A."/>
            <person name="Brown T."/>
            <person name="Cohen L."/>
        </authorList>
    </citation>
    <scope>NUCLEOTIDE SEQUENCE</scope>
    <source>
        <strain evidence="7">CCCM811</strain>
    </source>
</reference>
<dbReference type="GO" id="GO:0045504">
    <property type="term" value="F:dynein heavy chain binding"/>
    <property type="evidence" value="ECO:0007669"/>
    <property type="project" value="TreeGrafter"/>
</dbReference>
<accession>A0A7S3YSB5</accession>
<protein>
    <submittedName>
        <fullName evidence="7">Uncharacterized protein</fullName>
    </submittedName>
</protein>
<organism evidence="7">
    <name type="scientific">Lotharella globosa</name>
    <dbReference type="NCBI Taxonomy" id="91324"/>
    <lineage>
        <taxon>Eukaryota</taxon>
        <taxon>Sar</taxon>
        <taxon>Rhizaria</taxon>
        <taxon>Cercozoa</taxon>
        <taxon>Chlorarachniophyceae</taxon>
        <taxon>Lotharella</taxon>
    </lineage>
</organism>
<comment type="similarity">
    <text evidence="4">Belongs to the inner dynein arm light chain family.</text>
</comment>
<feature type="coiled-coil region" evidence="5">
    <location>
        <begin position="38"/>
        <end position="72"/>
    </location>
</feature>
<evidence type="ECO:0000256" key="5">
    <source>
        <dbReference type="SAM" id="Coils"/>
    </source>
</evidence>
<dbReference type="Pfam" id="PF10211">
    <property type="entry name" value="Ax_dynein_light"/>
    <property type="match status" value="1"/>
</dbReference>
<evidence type="ECO:0000313" key="7">
    <source>
        <dbReference type="EMBL" id="CAE0660127.1"/>
    </source>
</evidence>
<dbReference type="InterPro" id="IPR019347">
    <property type="entry name" value="Axonemal_dynein_light_chain"/>
</dbReference>
<dbReference type="AlphaFoldDB" id="A0A7S3YSB5"/>
<dbReference type="GO" id="GO:0005930">
    <property type="term" value="C:axoneme"/>
    <property type="evidence" value="ECO:0007669"/>
    <property type="project" value="TreeGrafter"/>
</dbReference>
<evidence type="ECO:0000256" key="3">
    <source>
        <dbReference type="ARBA" id="ARBA00023175"/>
    </source>
</evidence>
<keyword evidence="2 5" id="KW-0175">Coiled coil</keyword>
<keyword evidence="1" id="KW-0243">Dynein</keyword>
<gene>
    <name evidence="7" type="ORF">LGLO00237_LOCUS11707</name>
</gene>
<feature type="region of interest" description="Disordered" evidence="6">
    <location>
        <begin position="116"/>
        <end position="155"/>
    </location>
</feature>
<dbReference type="PANTHER" id="PTHR13183">
    <property type="entry name" value="AXONEMAL INNER ARM DYNEIN LIGHT CHAIN 28"/>
    <property type="match status" value="1"/>
</dbReference>
<evidence type="ECO:0000256" key="1">
    <source>
        <dbReference type="ARBA" id="ARBA00023017"/>
    </source>
</evidence>
<evidence type="ECO:0000256" key="2">
    <source>
        <dbReference type="ARBA" id="ARBA00023054"/>
    </source>
</evidence>
<evidence type="ECO:0000256" key="6">
    <source>
        <dbReference type="SAM" id="MobiDB-lite"/>
    </source>
</evidence>